<keyword evidence="2" id="KW-1185">Reference proteome</keyword>
<gene>
    <name evidence="1" type="ORF">OBBRIDRAFT_173272</name>
</gene>
<evidence type="ECO:0000313" key="2">
    <source>
        <dbReference type="Proteomes" id="UP000250043"/>
    </source>
</evidence>
<protein>
    <submittedName>
        <fullName evidence="1">Uncharacterized protein</fullName>
    </submittedName>
</protein>
<sequence length="163" mass="18230">MDLLKIVPPILQTLHIGWFSTGKSWTTLLSEGRISKLLQSKLPLLKNLRLTLHSPAPLTSSDSVAPFSKLHSVKFRSRSESASPEWWRLFASMQSLEELDIYFGGRGSALLEYSGFLALKRLTLAVFPGGLRRTHCKRSRPYSSSAYISDATSLSPIAMAHRR</sequence>
<organism evidence="1 2">
    <name type="scientific">Obba rivulosa</name>
    <dbReference type="NCBI Taxonomy" id="1052685"/>
    <lineage>
        <taxon>Eukaryota</taxon>
        <taxon>Fungi</taxon>
        <taxon>Dikarya</taxon>
        <taxon>Basidiomycota</taxon>
        <taxon>Agaricomycotina</taxon>
        <taxon>Agaricomycetes</taxon>
        <taxon>Polyporales</taxon>
        <taxon>Gelatoporiaceae</taxon>
        <taxon>Obba</taxon>
    </lineage>
</organism>
<dbReference type="EMBL" id="KV722493">
    <property type="protein sequence ID" value="OCH87244.1"/>
    <property type="molecule type" value="Genomic_DNA"/>
</dbReference>
<dbReference type="AlphaFoldDB" id="A0A8E2APY7"/>
<proteinExistence type="predicted"/>
<accession>A0A8E2APY7</accession>
<reference evidence="1 2" key="1">
    <citation type="submission" date="2016-07" db="EMBL/GenBank/DDBJ databases">
        <title>Draft genome of the white-rot fungus Obba rivulosa 3A-2.</title>
        <authorList>
            <consortium name="DOE Joint Genome Institute"/>
            <person name="Miettinen O."/>
            <person name="Riley R."/>
            <person name="Acob R."/>
            <person name="Barry K."/>
            <person name="Cullen D."/>
            <person name="De Vries R."/>
            <person name="Hainaut M."/>
            <person name="Hatakka A."/>
            <person name="Henrissat B."/>
            <person name="Hilden K."/>
            <person name="Kuo R."/>
            <person name="Labutti K."/>
            <person name="Lipzen A."/>
            <person name="Makela M.R."/>
            <person name="Sandor L."/>
            <person name="Spatafora J.W."/>
            <person name="Grigoriev I.V."/>
            <person name="Hibbett D.S."/>
        </authorList>
    </citation>
    <scope>NUCLEOTIDE SEQUENCE [LARGE SCALE GENOMIC DNA]</scope>
    <source>
        <strain evidence="1 2">3A-2</strain>
    </source>
</reference>
<dbReference type="Proteomes" id="UP000250043">
    <property type="component" value="Unassembled WGS sequence"/>
</dbReference>
<evidence type="ECO:0000313" key="1">
    <source>
        <dbReference type="EMBL" id="OCH87244.1"/>
    </source>
</evidence>
<name>A0A8E2APY7_9APHY</name>